<sequence length="60" mass="6421">MEAALSRAAVVSAISVDLIFMFVTPVLDGAIIFAREAGRIVRSEGFLASFGIMSIPRYVS</sequence>
<evidence type="ECO:0000313" key="3">
    <source>
        <dbReference type="Proteomes" id="UP000606044"/>
    </source>
</evidence>
<keyword evidence="1" id="KW-1133">Transmembrane helix</keyword>
<evidence type="ECO:0000256" key="1">
    <source>
        <dbReference type="SAM" id="Phobius"/>
    </source>
</evidence>
<proteinExistence type="predicted"/>
<keyword evidence="3" id="KW-1185">Reference proteome</keyword>
<name>A0A917FEW3_9HYPH</name>
<dbReference type="Proteomes" id="UP000606044">
    <property type="component" value="Unassembled WGS sequence"/>
</dbReference>
<organism evidence="2 3">
    <name type="scientific">Azorhizobium oxalatiphilum</name>
    <dbReference type="NCBI Taxonomy" id="980631"/>
    <lineage>
        <taxon>Bacteria</taxon>
        <taxon>Pseudomonadati</taxon>
        <taxon>Pseudomonadota</taxon>
        <taxon>Alphaproteobacteria</taxon>
        <taxon>Hyphomicrobiales</taxon>
        <taxon>Xanthobacteraceae</taxon>
        <taxon>Azorhizobium</taxon>
    </lineage>
</organism>
<reference evidence="2" key="2">
    <citation type="submission" date="2020-09" db="EMBL/GenBank/DDBJ databases">
        <authorList>
            <person name="Sun Q."/>
            <person name="Sedlacek I."/>
        </authorList>
    </citation>
    <scope>NUCLEOTIDE SEQUENCE</scope>
    <source>
        <strain evidence="2">CCM 7897</strain>
    </source>
</reference>
<comment type="caution">
    <text evidence="2">The sequence shown here is derived from an EMBL/GenBank/DDBJ whole genome shotgun (WGS) entry which is preliminary data.</text>
</comment>
<reference evidence="2" key="1">
    <citation type="journal article" date="2014" name="Int. J. Syst. Evol. Microbiol.">
        <title>Complete genome sequence of Corynebacterium casei LMG S-19264T (=DSM 44701T), isolated from a smear-ripened cheese.</title>
        <authorList>
            <consortium name="US DOE Joint Genome Institute (JGI-PGF)"/>
            <person name="Walter F."/>
            <person name="Albersmeier A."/>
            <person name="Kalinowski J."/>
            <person name="Ruckert C."/>
        </authorList>
    </citation>
    <scope>NUCLEOTIDE SEQUENCE</scope>
    <source>
        <strain evidence="2">CCM 7897</strain>
    </source>
</reference>
<keyword evidence="1" id="KW-0812">Transmembrane</keyword>
<evidence type="ECO:0000313" key="2">
    <source>
        <dbReference type="EMBL" id="GGF71262.1"/>
    </source>
</evidence>
<accession>A0A917FEW3</accession>
<feature type="transmembrane region" description="Helical" evidence="1">
    <location>
        <begin position="12"/>
        <end position="34"/>
    </location>
</feature>
<gene>
    <name evidence="2" type="ORF">GCM10007301_33750</name>
</gene>
<dbReference type="EMBL" id="BMCT01000005">
    <property type="protein sequence ID" value="GGF71262.1"/>
    <property type="molecule type" value="Genomic_DNA"/>
</dbReference>
<keyword evidence="1" id="KW-0472">Membrane</keyword>
<protein>
    <submittedName>
        <fullName evidence="2">Uncharacterized protein</fullName>
    </submittedName>
</protein>
<dbReference type="AlphaFoldDB" id="A0A917FEW3"/>